<dbReference type="GO" id="GO:0000155">
    <property type="term" value="F:phosphorelay sensor kinase activity"/>
    <property type="evidence" value="ECO:0007669"/>
    <property type="project" value="InterPro"/>
</dbReference>
<evidence type="ECO:0000313" key="11">
    <source>
        <dbReference type="EMBL" id="KAA0895236.1"/>
    </source>
</evidence>
<keyword evidence="4" id="KW-0808">Transferase</keyword>
<dbReference type="PANTHER" id="PTHR43065:SF10">
    <property type="entry name" value="PEROXIDE STRESS-ACTIVATED HISTIDINE KINASE MAK3"/>
    <property type="match status" value="1"/>
</dbReference>
<dbReference type="Gene3D" id="1.10.287.130">
    <property type="match status" value="1"/>
</dbReference>
<dbReference type="InterPro" id="IPR035965">
    <property type="entry name" value="PAS-like_dom_sf"/>
</dbReference>
<dbReference type="PRINTS" id="PR00344">
    <property type="entry name" value="BCTRLSENSOR"/>
</dbReference>
<reference evidence="11 12" key="1">
    <citation type="submission" date="2019-04" db="EMBL/GenBank/DDBJ databases">
        <title>Geobacter ruber sp. nov., ferric-reducing bacteria isolated from paddy soil.</title>
        <authorList>
            <person name="Xu Z."/>
            <person name="Masuda Y."/>
            <person name="Itoh H."/>
            <person name="Senoo K."/>
        </authorList>
    </citation>
    <scope>NUCLEOTIDE SEQUENCE [LARGE SCALE GENOMIC DNA]</scope>
    <source>
        <strain evidence="11 12">Red88</strain>
    </source>
</reference>
<keyword evidence="12" id="KW-1185">Reference proteome</keyword>
<dbReference type="CDD" id="cd00082">
    <property type="entry name" value="HisKA"/>
    <property type="match status" value="1"/>
</dbReference>
<dbReference type="InterPro" id="IPR036097">
    <property type="entry name" value="HisK_dim/P_sf"/>
</dbReference>
<dbReference type="InterPro" id="IPR005467">
    <property type="entry name" value="His_kinase_dom"/>
</dbReference>
<feature type="transmembrane region" description="Helical" evidence="9">
    <location>
        <begin position="43"/>
        <end position="62"/>
    </location>
</feature>
<evidence type="ECO:0000256" key="6">
    <source>
        <dbReference type="ARBA" id="ARBA00022777"/>
    </source>
</evidence>
<keyword evidence="8" id="KW-0902">Two-component regulatory system</keyword>
<keyword evidence="9" id="KW-0472">Membrane</keyword>
<comment type="catalytic activity">
    <reaction evidence="1">
        <text>ATP + protein L-histidine = ADP + protein N-phospho-L-histidine.</text>
        <dbReference type="EC" id="2.7.13.3"/>
    </reaction>
</comment>
<dbReference type="InterPro" id="IPR036890">
    <property type="entry name" value="HATPase_C_sf"/>
</dbReference>
<keyword evidence="9" id="KW-1133">Transmembrane helix</keyword>
<dbReference type="Pfam" id="PF25323">
    <property type="entry name" value="6TM_PilS"/>
    <property type="match status" value="1"/>
</dbReference>
<dbReference type="SUPFAM" id="SSF55785">
    <property type="entry name" value="PYP-like sensor domain (PAS domain)"/>
    <property type="match status" value="1"/>
</dbReference>
<evidence type="ECO:0000313" key="12">
    <source>
        <dbReference type="Proteomes" id="UP000324298"/>
    </source>
</evidence>
<dbReference type="GO" id="GO:0005524">
    <property type="term" value="F:ATP binding"/>
    <property type="evidence" value="ECO:0007669"/>
    <property type="project" value="UniProtKB-KW"/>
</dbReference>
<dbReference type="SMART" id="SM00388">
    <property type="entry name" value="HisKA"/>
    <property type="match status" value="1"/>
</dbReference>
<dbReference type="Gene3D" id="3.30.450.20">
    <property type="entry name" value="PAS domain"/>
    <property type="match status" value="1"/>
</dbReference>
<proteinExistence type="predicted"/>
<sequence length="543" mass="59802">MGLERKLRLFIYARIVVSFLFLASTVLLNYQDLTSAEGHLQSGLIRLMAFSFLFSLCCLLFLRLQRYHAFIAYLQTIWDLLFVTVLLLFTNGILSPYSFLYLLSIMSAGLLLGGRQALYAASLCSILYGSIVDLQYFGLLASIGLSRSDAQQLGASHIFYTIFFNLMGFYLTALITSFLSARARESEEALREKTVNYDELERLSTSIVSNLESGLLTITPAGRIRVFNRYAEMITGMTQADAYNTRLVDIFPALADIAGNMDSRMDGEFEYELPSDETMTLGYNAVSFCDSQGVSAGAIVNFKDLTSMKRMETALKRADRLAALGEISARMAHEIRNPLAAMSGSVQMLAEHGSVSEDDQRLLKIVLREAGRLNGLITDFLAYARPSSPCKERFELRPLVEDLIMLLSSDSHFSTVSFRNLVAAHILIQADINQLRQVLLNLFRNSAEAMPEGGVVGIESRFQLSGADGFNKTPAAVITVTDSGCGIDNTTAVHLFEPFWTTKAEGSGLGLAVTYRIIEAHGGTITVESPPEGGCCFTIMLPV</sequence>
<comment type="caution">
    <text evidence="11">The sequence shown here is derived from an EMBL/GenBank/DDBJ whole genome shotgun (WGS) entry which is preliminary data.</text>
</comment>
<dbReference type="PANTHER" id="PTHR43065">
    <property type="entry name" value="SENSOR HISTIDINE KINASE"/>
    <property type="match status" value="1"/>
</dbReference>
<dbReference type="RefSeq" id="WP_149305817.1">
    <property type="nucleotide sequence ID" value="NZ_SRSD01000001.1"/>
</dbReference>
<evidence type="ECO:0000259" key="10">
    <source>
        <dbReference type="PROSITE" id="PS50109"/>
    </source>
</evidence>
<dbReference type="Pfam" id="PF02518">
    <property type="entry name" value="HATPase_c"/>
    <property type="match status" value="1"/>
</dbReference>
<keyword evidence="9" id="KW-0812">Transmembrane</keyword>
<organism evidence="11 12">
    <name type="scientific">Oryzomonas rubra</name>
    <dbReference type="NCBI Taxonomy" id="2509454"/>
    <lineage>
        <taxon>Bacteria</taxon>
        <taxon>Pseudomonadati</taxon>
        <taxon>Thermodesulfobacteriota</taxon>
        <taxon>Desulfuromonadia</taxon>
        <taxon>Geobacterales</taxon>
        <taxon>Geobacteraceae</taxon>
        <taxon>Oryzomonas</taxon>
    </lineage>
</organism>
<keyword evidence="7" id="KW-0067">ATP-binding</keyword>
<feature type="transmembrane region" description="Helical" evidence="9">
    <location>
        <begin position="12"/>
        <end position="31"/>
    </location>
</feature>
<dbReference type="PROSITE" id="PS50109">
    <property type="entry name" value="HIS_KIN"/>
    <property type="match status" value="1"/>
</dbReference>
<evidence type="ECO:0000256" key="2">
    <source>
        <dbReference type="ARBA" id="ARBA00012438"/>
    </source>
</evidence>
<evidence type="ECO:0000256" key="8">
    <source>
        <dbReference type="ARBA" id="ARBA00023012"/>
    </source>
</evidence>
<name>A0A5A9XQ92_9BACT</name>
<gene>
    <name evidence="11" type="ORF">ET418_01570</name>
</gene>
<evidence type="ECO:0000256" key="1">
    <source>
        <dbReference type="ARBA" id="ARBA00000085"/>
    </source>
</evidence>
<dbReference type="Proteomes" id="UP000324298">
    <property type="component" value="Unassembled WGS sequence"/>
</dbReference>
<feature type="domain" description="Histidine kinase" evidence="10">
    <location>
        <begin position="330"/>
        <end position="543"/>
    </location>
</feature>
<feature type="transmembrane region" description="Helical" evidence="9">
    <location>
        <begin position="126"/>
        <end position="146"/>
    </location>
</feature>
<keyword evidence="6 11" id="KW-0418">Kinase</keyword>
<dbReference type="SMART" id="SM00387">
    <property type="entry name" value="HATPase_c"/>
    <property type="match status" value="1"/>
</dbReference>
<dbReference type="InterPro" id="IPR003661">
    <property type="entry name" value="HisK_dim/P_dom"/>
</dbReference>
<protein>
    <recommendedName>
        <fullName evidence="2">histidine kinase</fullName>
        <ecNumber evidence="2">2.7.13.3</ecNumber>
    </recommendedName>
</protein>
<evidence type="ECO:0000256" key="5">
    <source>
        <dbReference type="ARBA" id="ARBA00022741"/>
    </source>
</evidence>
<keyword evidence="5" id="KW-0547">Nucleotide-binding</keyword>
<dbReference type="InterPro" id="IPR004358">
    <property type="entry name" value="Sig_transdc_His_kin-like_C"/>
</dbReference>
<dbReference type="SUPFAM" id="SSF55874">
    <property type="entry name" value="ATPase domain of HSP90 chaperone/DNA topoisomerase II/histidine kinase"/>
    <property type="match status" value="1"/>
</dbReference>
<feature type="transmembrane region" description="Helical" evidence="9">
    <location>
        <begin position="158"/>
        <end position="181"/>
    </location>
</feature>
<dbReference type="InterPro" id="IPR003594">
    <property type="entry name" value="HATPase_dom"/>
</dbReference>
<evidence type="ECO:0000256" key="9">
    <source>
        <dbReference type="SAM" id="Phobius"/>
    </source>
</evidence>
<keyword evidence="3" id="KW-0597">Phosphoprotein</keyword>
<evidence type="ECO:0000256" key="4">
    <source>
        <dbReference type="ARBA" id="ARBA00022679"/>
    </source>
</evidence>
<dbReference type="SUPFAM" id="SSF47384">
    <property type="entry name" value="Homodimeric domain of signal transducing histidine kinase"/>
    <property type="match status" value="1"/>
</dbReference>
<accession>A0A5A9XQ92</accession>
<dbReference type="OrthoDB" id="9773941at2"/>
<dbReference type="EC" id="2.7.13.3" evidence="2"/>
<dbReference type="Pfam" id="PF00512">
    <property type="entry name" value="HisKA"/>
    <property type="match status" value="1"/>
</dbReference>
<dbReference type="Gene3D" id="3.30.565.10">
    <property type="entry name" value="Histidine kinase-like ATPase, C-terminal domain"/>
    <property type="match status" value="1"/>
</dbReference>
<evidence type="ECO:0000256" key="7">
    <source>
        <dbReference type="ARBA" id="ARBA00022840"/>
    </source>
</evidence>
<evidence type="ECO:0000256" key="3">
    <source>
        <dbReference type="ARBA" id="ARBA00022553"/>
    </source>
</evidence>
<dbReference type="AlphaFoldDB" id="A0A5A9XQ92"/>
<dbReference type="EMBL" id="SRSD01000001">
    <property type="protein sequence ID" value="KAA0895236.1"/>
    <property type="molecule type" value="Genomic_DNA"/>
</dbReference>